<dbReference type="Proteomes" id="UP001432027">
    <property type="component" value="Unassembled WGS sequence"/>
</dbReference>
<gene>
    <name evidence="3" type="ORF">PENTCL1PPCAC_25845</name>
</gene>
<keyword evidence="4" id="KW-1185">Reference proteome</keyword>
<name>A0AAV5U9X0_9BILA</name>
<comment type="caution">
    <text evidence="3">The sequence shown here is derived from an EMBL/GenBank/DDBJ whole genome shotgun (WGS) entry which is preliminary data.</text>
</comment>
<feature type="non-terminal residue" evidence="3">
    <location>
        <position position="1"/>
    </location>
</feature>
<organism evidence="3 4">
    <name type="scientific">Pristionchus entomophagus</name>
    <dbReference type="NCBI Taxonomy" id="358040"/>
    <lineage>
        <taxon>Eukaryota</taxon>
        <taxon>Metazoa</taxon>
        <taxon>Ecdysozoa</taxon>
        <taxon>Nematoda</taxon>
        <taxon>Chromadorea</taxon>
        <taxon>Rhabditida</taxon>
        <taxon>Rhabditina</taxon>
        <taxon>Diplogasteromorpha</taxon>
        <taxon>Diplogasteroidea</taxon>
        <taxon>Neodiplogasteridae</taxon>
        <taxon>Pristionchus</taxon>
    </lineage>
</organism>
<dbReference type="SUPFAM" id="SSF55961">
    <property type="entry name" value="Bet v1-like"/>
    <property type="match status" value="1"/>
</dbReference>
<dbReference type="InterPro" id="IPR029866">
    <property type="entry name" value="StAR"/>
</dbReference>
<dbReference type="EMBL" id="BTSX01000006">
    <property type="protein sequence ID" value="GMT03671.1"/>
    <property type="molecule type" value="Genomic_DNA"/>
</dbReference>
<evidence type="ECO:0000259" key="2">
    <source>
        <dbReference type="PROSITE" id="PS50848"/>
    </source>
</evidence>
<dbReference type="PANTHER" id="PTHR46489">
    <property type="entry name" value="STEROIDOGENIC ACUTE REGULATORY PROTEIN, MITOCHONDRIAL"/>
    <property type="match status" value="1"/>
</dbReference>
<proteinExistence type="predicted"/>
<dbReference type="AlphaFoldDB" id="A0AAV5U9X0"/>
<evidence type="ECO:0000313" key="3">
    <source>
        <dbReference type="EMBL" id="GMT03671.1"/>
    </source>
</evidence>
<dbReference type="GO" id="GO:0005739">
    <property type="term" value="C:mitochondrion"/>
    <property type="evidence" value="ECO:0007669"/>
    <property type="project" value="InterPro"/>
</dbReference>
<sequence length="256" mass="28303">QMRPLALCIGTLLITQRALATMSISIHNITDKLKPEDEKYTKALSTAADAFKEAEALFNDDAFIARRGWKKEAETGAGDIVYGKSTPNGKMVTVSTILEGKVDDVMKETWTGVDSLPSWNANVDYASYVAELSDHAQIVTYGSNNVFVISGRDVVSARLYRPLPDGGYIMGARSVEVDSKPERDGFVRTHLHLGAMRYRANPENANQTRCDTVMMIDLKGMIPQFLVNQIAGKILVLEIEETVKHFKDLAEKSTSQ</sequence>
<dbReference type="GO" id="GO:0120020">
    <property type="term" value="F:cholesterol transfer activity"/>
    <property type="evidence" value="ECO:0007669"/>
    <property type="project" value="InterPro"/>
</dbReference>
<accession>A0AAV5U9X0</accession>
<evidence type="ECO:0000256" key="1">
    <source>
        <dbReference type="SAM" id="SignalP"/>
    </source>
</evidence>
<feature type="domain" description="START" evidence="2">
    <location>
        <begin position="68"/>
        <end position="251"/>
    </location>
</feature>
<dbReference type="Pfam" id="PF01852">
    <property type="entry name" value="START"/>
    <property type="match status" value="1"/>
</dbReference>
<dbReference type="InterPro" id="IPR023393">
    <property type="entry name" value="START-like_dom_sf"/>
</dbReference>
<keyword evidence="1" id="KW-0732">Signal</keyword>
<dbReference type="PROSITE" id="PS50848">
    <property type="entry name" value="START"/>
    <property type="match status" value="1"/>
</dbReference>
<dbReference type="CDD" id="cd00177">
    <property type="entry name" value="START"/>
    <property type="match status" value="1"/>
</dbReference>
<dbReference type="InterPro" id="IPR002913">
    <property type="entry name" value="START_lipid-bd_dom"/>
</dbReference>
<protein>
    <recommendedName>
        <fullName evidence="2">START domain-containing protein</fullName>
    </recommendedName>
</protein>
<feature type="chain" id="PRO_5043327476" description="START domain-containing protein" evidence="1">
    <location>
        <begin position="21"/>
        <end position="256"/>
    </location>
</feature>
<dbReference type="PANTHER" id="PTHR46489:SF1">
    <property type="entry name" value="STEROIDOGENIC ACUTE REGULATORY PROTEIN, MITOCHONDRIAL"/>
    <property type="match status" value="1"/>
</dbReference>
<dbReference type="GO" id="GO:0015485">
    <property type="term" value="F:cholesterol binding"/>
    <property type="evidence" value="ECO:0007669"/>
    <property type="project" value="InterPro"/>
</dbReference>
<dbReference type="GO" id="GO:0006694">
    <property type="term" value="P:steroid biosynthetic process"/>
    <property type="evidence" value="ECO:0007669"/>
    <property type="project" value="InterPro"/>
</dbReference>
<evidence type="ECO:0000313" key="4">
    <source>
        <dbReference type="Proteomes" id="UP001432027"/>
    </source>
</evidence>
<dbReference type="Gene3D" id="3.30.530.20">
    <property type="match status" value="1"/>
</dbReference>
<dbReference type="SMART" id="SM00234">
    <property type="entry name" value="START"/>
    <property type="match status" value="1"/>
</dbReference>
<reference evidence="3" key="1">
    <citation type="submission" date="2023-10" db="EMBL/GenBank/DDBJ databases">
        <title>Genome assembly of Pristionchus species.</title>
        <authorList>
            <person name="Yoshida K."/>
            <person name="Sommer R.J."/>
        </authorList>
    </citation>
    <scope>NUCLEOTIDE SEQUENCE</scope>
    <source>
        <strain evidence="3">RS0144</strain>
    </source>
</reference>
<feature type="signal peptide" evidence="1">
    <location>
        <begin position="1"/>
        <end position="20"/>
    </location>
</feature>